<evidence type="ECO:0000313" key="4">
    <source>
        <dbReference type="Proteomes" id="UP000198282"/>
    </source>
</evidence>
<proteinExistence type="predicted"/>
<dbReference type="GO" id="GO:0006313">
    <property type="term" value="P:DNA transposition"/>
    <property type="evidence" value="ECO:0007669"/>
    <property type="project" value="InterPro"/>
</dbReference>
<feature type="region of interest" description="Disordered" evidence="1">
    <location>
        <begin position="248"/>
        <end position="268"/>
    </location>
</feature>
<gene>
    <name evidence="3" type="ORF">SAMN05216276_103418</name>
</gene>
<evidence type="ECO:0000259" key="2">
    <source>
        <dbReference type="Pfam" id="PF01526"/>
    </source>
</evidence>
<feature type="compositionally biased region" description="Polar residues" evidence="1">
    <location>
        <begin position="15"/>
        <end position="25"/>
    </location>
</feature>
<keyword evidence="4" id="KW-1185">Reference proteome</keyword>
<evidence type="ECO:0000313" key="3">
    <source>
        <dbReference type="EMBL" id="SNT31727.1"/>
    </source>
</evidence>
<dbReference type="Pfam" id="PF01526">
    <property type="entry name" value="DDE_Tnp_Tn3"/>
    <property type="match status" value="1"/>
</dbReference>
<dbReference type="InterPro" id="IPR002513">
    <property type="entry name" value="Tn3_Tnp_DDE_dom"/>
</dbReference>
<sequence length="268" mass="30341">MRGVGGGLHHRGLLKNTSDVQPDTIHADTQGQSLPVFGLAALLGFDLLPRIRNWHDLIFYRPALNTHYQHIDSLFGDEVVDWDLIEAHWTDLLRTAISIRENRMSSVTLLRRLGNRSRKNRLYRAFRELGRAIRTIALLRYLSEPQLREQITQVTNRNEAFHGFADWLMFGGKLIGHNDPDYQEKVIKFNELLANCVRYSTALDITDAANDIAAEGHPVDLDDLATVSPYITHTVRRFGNWTLTPFGSSTAGRESRPCAPTSVVSTPR</sequence>
<organism evidence="3 4">
    <name type="scientific">Streptosporangium subroseum</name>
    <dbReference type="NCBI Taxonomy" id="106412"/>
    <lineage>
        <taxon>Bacteria</taxon>
        <taxon>Bacillati</taxon>
        <taxon>Actinomycetota</taxon>
        <taxon>Actinomycetes</taxon>
        <taxon>Streptosporangiales</taxon>
        <taxon>Streptosporangiaceae</taxon>
        <taxon>Streptosporangium</taxon>
    </lineage>
</organism>
<dbReference type="GO" id="GO:0004803">
    <property type="term" value="F:transposase activity"/>
    <property type="evidence" value="ECO:0007669"/>
    <property type="project" value="InterPro"/>
</dbReference>
<feature type="domain" description="Tn3 transposase DDE" evidence="2">
    <location>
        <begin position="12"/>
        <end position="240"/>
    </location>
</feature>
<name>A0A239LM19_9ACTN</name>
<dbReference type="AlphaFoldDB" id="A0A239LM19"/>
<evidence type="ECO:0000256" key="1">
    <source>
        <dbReference type="SAM" id="MobiDB-lite"/>
    </source>
</evidence>
<dbReference type="EMBL" id="FZOD01000034">
    <property type="protein sequence ID" value="SNT31727.1"/>
    <property type="molecule type" value="Genomic_DNA"/>
</dbReference>
<protein>
    <submittedName>
        <fullName evidence="3">Tn3 transposase DDE domain-containing protein</fullName>
    </submittedName>
</protein>
<feature type="region of interest" description="Disordered" evidence="1">
    <location>
        <begin position="1"/>
        <end position="25"/>
    </location>
</feature>
<dbReference type="Proteomes" id="UP000198282">
    <property type="component" value="Unassembled WGS sequence"/>
</dbReference>
<reference evidence="3 4" key="1">
    <citation type="submission" date="2017-06" db="EMBL/GenBank/DDBJ databases">
        <authorList>
            <person name="Kim H.J."/>
            <person name="Triplett B.A."/>
        </authorList>
    </citation>
    <scope>NUCLEOTIDE SEQUENCE [LARGE SCALE GENOMIC DNA]</scope>
    <source>
        <strain evidence="3 4">CGMCC 4.2132</strain>
    </source>
</reference>
<accession>A0A239LM19</accession>